<dbReference type="Pfam" id="PF14924">
    <property type="entry name" value="MAP10_N"/>
    <property type="match status" value="1"/>
</dbReference>
<feature type="region of interest" description="Disordered" evidence="1">
    <location>
        <begin position="564"/>
        <end position="588"/>
    </location>
</feature>
<dbReference type="GO" id="GO:0005881">
    <property type="term" value="C:cytoplasmic microtubule"/>
    <property type="evidence" value="ECO:0007669"/>
    <property type="project" value="TreeGrafter"/>
</dbReference>
<dbReference type="AlphaFoldDB" id="A0A9D4R4E8"/>
<dbReference type="PANTHER" id="PTHR21831">
    <property type="entry name" value="MICROTUBULE-ASSOCIATED PROTEIN 10"/>
    <property type="match status" value="1"/>
</dbReference>
<feature type="region of interest" description="Disordered" evidence="1">
    <location>
        <begin position="954"/>
        <end position="973"/>
    </location>
</feature>
<sequence length="986" mass="111351">MASAEESLFSLELVVEKLYLPYVTCRFPAVAFRLLDFPTILISHVEKGLADGIKRKISIDPYFRVPNQFAELQDKNGNFMIKKGKSCLFKISVETLSLHLTNTPLYIMVIDEYPDVPKLLGNSSLALNEVMDGIKGDIKKNGHTVPSVHGDKGLFKIYSLMGKEIGYMIMGFRLLSLGPGLISHLPPDAFAKRTSENQYVKTNEQMKPKKSVIEEVIEAKQHQEPLTAYQNVKKQKLKDLNSTRDMAINTEIEKCDVLLQTVEMEKENINIELNEKAQKILKSIETQTEQRKRNPKFAMQVVKEDSESDNDIILNPNMYFPPPLFYNSKAEPGVKIERDTNAYYGYSSTFDDATLEDWSEDENLAKESKESDFKQNENIPTSQVVKEEPRLHDARTVVISNIKSGNQFQNQMPGGLNLAALASSEPVFPLLTALLTELSKIQNPMFVNEAVQQVNQAKAMKVPQKEKHSVVHSSRTEEIIKDVSDLSENVSRARQKKKVKKTHRGSYQPVEGVQKNKGWLRKEPEVEVKKTKLVFGLTNTQRLRLAKQNPNWLESAEKDEKAVKLQRQKQKQQKEQEPDIETGNLSDTYTEVRRLAAKELEKATLGKSQLAAEQVHTKRHKKKMAKSRDNSPAKANSSKSRSRSPKSSKSKKLKVQDESDGEKTEGQENNQQDDEYTKPAREKMDSAADSIPSSRLEVHIPSARAYESDDHENTFTDSFEDESVVERKDTNSKFPGFSKGDDTLPESIKADEGMSQNTTIDDDSPLESTRLSRNLKQAPQTGESVFKSTEDYDTKQFHSTDEPELQNLMSGDEKGDTLPTPNTDRSVRSKSPSLGGYSPTMTAGSTVTNTNRLSMKFEVLNPKASHQSPMPSLRRSQQLKVDNMNARPTPTDTPRSRSSQSSPKQPTPRARKQMRERRLEFKKESIHTESVSSYMPSESENILSLLSDGSYSDDFHMSSEKEDSSKVSIPELPKRIPQSMLGFTIH</sequence>
<keyword evidence="3" id="KW-1185">Reference proteome</keyword>
<feature type="compositionally biased region" description="Polar residues" evidence="1">
    <location>
        <begin position="819"/>
        <end position="832"/>
    </location>
</feature>
<feature type="compositionally biased region" description="Basic and acidic residues" evidence="1">
    <location>
        <begin position="675"/>
        <end position="686"/>
    </location>
</feature>
<reference evidence="2" key="1">
    <citation type="journal article" date="2019" name="bioRxiv">
        <title>The Genome of the Zebra Mussel, Dreissena polymorpha: A Resource for Invasive Species Research.</title>
        <authorList>
            <person name="McCartney M.A."/>
            <person name="Auch B."/>
            <person name="Kono T."/>
            <person name="Mallez S."/>
            <person name="Zhang Y."/>
            <person name="Obille A."/>
            <person name="Becker A."/>
            <person name="Abrahante J.E."/>
            <person name="Garbe J."/>
            <person name="Badalamenti J.P."/>
            <person name="Herman A."/>
            <person name="Mangelson H."/>
            <person name="Liachko I."/>
            <person name="Sullivan S."/>
            <person name="Sone E.D."/>
            <person name="Koren S."/>
            <person name="Silverstein K.A.T."/>
            <person name="Beckman K.B."/>
            <person name="Gohl D.M."/>
        </authorList>
    </citation>
    <scope>NUCLEOTIDE SEQUENCE</scope>
    <source>
        <strain evidence="2">Duluth1</strain>
        <tissue evidence="2">Whole animal</tissue>
    </source>
</reference>
<dbReference type="GO" id="GO:0032467">
    <property type="term" value="P:positive regulation of cytokinesis"/>
    <property type="evidence" value="ECO:0007669"/>
    <property type="project" value="TreeGrafter"/>
</dbReference>
<evidence type="ECO:0000256" key="1">
    <source>
        <dbReference type="SAM" id="MobiDB-lite"/>
    </source>
</evidence>
<dbReference type="GO" id="GO:0031122">
    <property type="term" value="P:cytoplasmic microtubule organization"/>
    <property type="evidence" value="ECO:0007669"/>
    <property type="project" value="TreeGrafter"/>
</dbReference>
<proteinExistence type="predicted"/>
<feature type="compositionally biased region" description="Polar residues" evidence="1">
    <location>
        <begin position="766"/>
        <end position="787"/>
    </location>
</feature>
<accession>A0A9D4R4E8</accession>
<dbReference type="GO" id="GO:1990023">
    <property type="term" value="C:mitotic spindle midzone"/>
    <property type="evidence" value="ECO:0007669"/>
    <property type="project" value="TreeGrafter"/>
</dbReference>
<feature type="compositionally biased region" description="Polar residues" evidence="1">
    <location>
        <begin position="839"/>
        <end position="853"/>
    </location>
</feature>
<dbReference type="GO" id="GO:0005813">
    <property type="term" value="C:centrosome"/>
    <property type="evidence" value="ECO:0007669"/>
    <property type="project" value="TreeGrafter"/>
</dbReference>
<comment type="caution">
    <text evidence="2">The sequence shown here is derived from an EMBL/GenBank/DDBJ whole genome shotgun (WGS) entry which is preliminary data.</text>
</comment>
<feature type="compositionally biased region" description="Polar residues" evidence="1">
    <location>
        <begin position="864"/>
        <end position="880"/>
    </location>
</feature>
<gene>
    <name evidence="2" type="ORF">DPMN_097092</name>
</gene>
<evidence type="ECO:0000313" key="3">
    <source>
        <dbReference type="Proteomes" id="UP000828390"/>
    </source>
</evidence>
<feature type="region of interest" description="Disordered" evidence="1">
    <location>
        <begin position="604"/>
        <end position="938"/>
    </location>
</feature>
<evidence type="ECO:0008006" key="4">
    <source>
        <dbReference type="Google" id="ProtNLM"/>
    </source>
</evidence>
<dbReference type="Proteomes" id="UP000828390">
    <property type="component" value="Unassembled WGS sequence"/>
</dbReference>
<feature type="compositionally biased region" description="Low complexity" evidence="1">
    <location>
        <begin position="887"/>
        <end position="908"/>
    </location>
</feature>
<feature type="compositionally biased region" description="Basic and acidic residues" evidence="1">
    <location>
        <begin position="654"/>
        <end position="666"/>
    </location>
</feature>
<reference evidence="2" key="2">
    <citation type="submission" date="2020-11" db="EMBL/GenBank/DDBJ databases">
        <authorList>
            <person name="McCartney M.A."/>
            <person name="Auch B."/>
            <person name="Kono T."/>
            <person name="Mallez S."/>
            <person name="Becker A."/>
            <person name="Gohl D.M."/>
            <person name="Silverstein K.A.T."/>
            <person name="Koren S."/>
            <person name="Bechman K.B."/>
            <person name="Herman A."/>
            <person name="Abrahante J.E."/>
            <person name="Garbe J."/>
        </authorList>
    </citation>
    <scope>NUCLEOTIDE SEQUENCE</scope>
    <source>
        <strain evidence="2">Duluth1</strain>
        <tissue evidence="2">Whole animal</tissue>
    </source>
</reference>
<organism evidence="2 3">
    <name type="scientific">Dreissena polymorpha</name>
    <name type="common">Zebra mussel</name>
    <name type="synonym">Mytilus polymorpha</name>
    <dbReference type="NCBI Taxonomy" id="45954"/>
    <lineage>
        <taxon>Eukaryota</taxon>
        <taxon>Metazoa</taxon>
        <taxon>Spiralia</taxon>
        <taxon>Lophotrochozoa</taxon>
        <taxon>Mollusca</taxon>
        <taxon>Bivalvia</taxon>
        <taxon>Autobranchia</taxon>
        <taxon>Heteroconchia</taxon>
        <taxon>Euheterodonta</taxon>
        <taxon>Imparidentia</taxon>
        <taxon>Neoheterodontei</taxon>
        <taxon>Myida</taxon>
        <taxon>Dreissenoidea</taxon>
        <taxon>Dreissenidae</taxon>
        <taxon>Dreissena</taxon>
    </lineage>
</organism>
<feature type="compositionally biased region" description="Polar residues" evidence="1">
    <location>
        <begin position="928"/>
        <end position="938"/>
    </location>
</feature>
<feature type="compositionally biased region" description="Basic and acidic residues" evidence="1">
    <location>
        <begin position="954"/>
        <end position="965"/>
    </location>
</feature>
<dbReference type="GO" id="GO:0097431">
    <property type="term" value="C:mitotic spindle pole"/>
    <property type="evidence" value="ECO:0007669"/>
    <property type="project" value="TreeGrafter"/>
</dbReference>
<feature type="compositionally biased region" description="Basic residues" evidence="1">
    <location>
        <begin position="640"/>
        <end position="653"/>
    </location>
</feature>
<dbReference type="GO" id="GO:0008017">
    <property type="term" value="F:microtubule binding"/>
    <property type="evidence" value="ECO:0007669"/>
    <property type="project" value="InterPro"/>
</dbReference>
<dbReference type="EMBL" id="JAIWYP010000003">
    <property type="protein sequence ID" value="KAH3854549.1"/>
    <property type="molecule type" value="Genomic_DNA"/>
</dbReference>
<dbReference type="GO" id="GO:0051256">
    <property type="term" value="P:mitotic spindle midzone assembly"/>
    <property type="evidence" value="ECO:0007669"/>
    <property type="project" value="TreeGrafter"/>
</dbReference>
<dbReference type="OrthoDB" id="69809at2759"/>
<feature type="compositionally biased region" description="Basic and acidic residues" evidence="1">
    <location>
        <begin position="916"/>
        <end position="927"/>
    </location>
</feature>
<dbReference type="GO" id="GO:0030496">
    <property type="term" value="C:midbody"/>
    <property type="evidence" value="ECO:0007669"/>
    <property type="project" value="TreeGrafter"/>
</dbReference>
<feature type="compositionally biased region" description="Basic and acidic residues" evidence="1">
    <location>
        <begin position="788"/>
        <end position="801"/>
    </location>
</feature>
<protein>
    <recommendedName>
        <fullName evidence="4">Microtubule-associated protein 10</fullName>
    </recommendedName>
</protein>
<dbReference type="PANTHER" id="PTHR21831:SF2">
    <property type="entry name" value="MICROTUBULE-ASSOCIATED PROTEIN 10"/>
    <property type="match status" value="1"/>
</dbReference>
<name>A0A9D4R4E8_DREPO</name>
<evidence type="ECO:0000313" key="2">
    <source>
        <dbReference type="EMBL" id="KAH3854549.1"/>
    </source>
</evidence>
<dbReference type="InterPro" id="IPR039302">
    <property type="entry name" value="MAP10"/>
</dbReference>